<dbReference type="EMBL" id="JARPOI010000014">
    <property type="protein sequence ID" value="KAJ9159908.1"/>
    <property type="molecule type" value="Genomic_DNA"/>
</dbReference>
<evidence type="ECO:0000259" key="9">
    <source>
        <dbReference type="Pfam" id="PF01529"/>
    </source>
</evidence>
<comment type="caution">
    <text evidence="10">The sequence shown here is derived from an EMBL/GenBank/DDBJ whole genome shotgun (WGS) entry which is preliminary data.</text>
</comment>
<dbReference type="PANTHER" id="PTHR12246">
    <property type="entry name" value="PALMITOYLTRANSFERASE ZDHHC16"/>
    <property type="match status" value="1"/>
</dbReference>
<organism evidence="10 11">
    <name type="scientific">Hevea brasiliensis</name>
    <name type="common">Para rubber tree</name>
    <name type="synonym">Siphonia brasiliensis</name>
    <dbReference type="NCBI Taxonomy" id="3981"/>
    <lineage>
        <taxon>Eukaryota</taxon>
        <taxon>Viridiplantae</taxon>
        <taxon>Streptophyta</taxon>
        <taxon>Embryophyta</taxon>
        <taxon>Tracheophyta</taxon>
        <taxon>Spermatophyta</taxon>
        <taxon>Magnoliopsida</taxon>
        <taxon>eudicotyledons</taxon>
        <taxon>Gunneridae</taxon>
        <taxon>Pentapetalae</taxon>
        <taxon>rosids</taxon>
        <taxon>fabids</taxon>
        <taxon>Malpighiales</taxon>
        <taxon>Euphorbiaceae</taxon>
        <taxon>Crotonoideae</taxon>
        <taxon>Micrandreae</taxon>
        <taxon>Hevea</taxon>
    </lineage>
</organism>
<name>A0ABQ9L6E9_HEVBR</name>
<keyword evidence="7 8" id="KW-0012">Acyltransferase</keyword>
<evidence type="ECO:0000256" key="1">
    <source>
        <dbReference type="ARBA" id="ARBA00004127"/>
    </source>
</evidence>
<evidence type="ECO:0000256" key="7">
    <source>
        <dbReference type="ARBA" id="ARBA00023315"/>
    </source>
</evidence>
<keyword evidence="4 8" id="KW-0812">Transmembrane</keyword>
<keyword evidence="11" id="KW-1185">Reference proteome</keyword>
<evidence type="ECO:0000313" key="11">
    <source>
        <dbReference type="Proteomes" id="UP001174677"/>
    </source>
</evidence>
<evidence type="ECO:0000313" key="10">
    <source>
        <dbReference type="EMBL" id="KAJ9159908.1"/>
    </source>
</evidence>
<comment type="catalytic activity">
    <reaction evidence="8">
        <text>L-cysteinyl-[protein] + hexadecanoyl-CoA = S-hexadecanoyl-L-cysteinyl-[protein] + CoA</text>
        <dbReference type="Rhea" id="RHEA:36683"/>
        <dbReference type="Rhea" id="RHEA-COMP:10131"/>
        <dbReference type="Rhea" id="RHEA-COMP:11032"/>
        <dbReference type="ChEBI" id="CHEBI:29950"/>
        <dbReference type="ChEBI" id="CHEBI:57287"/>
        <dbReference type="ChEBI" id="CHEBI:57379"/>
        <dbReference type="ChEBI" id="CHEBI:74151"/>
        <dbReference type="EC" id="2.3.1.225"/>
    </reaction>
</comment>
<keyword evidence="5 8" id="KW-1133">Transmembrane helix</keyword>
<evidence type="ECO:0000256" key="3">
    <source>
        <dbReference type="ARBA" id="ARBA00022679"/>
    </source>
</evidence>
<dbReference type="EC" id="2.3.1.225" evidence="8"/>
<dbReference type="PROSITE" id="PS50216">
    <property type="entry name" value="DHHC"/>
    <property type="match status" value="1"/>
</dbReference>
<accession>A0ABQ9L6E9</accession>
<dbReference type="InterPro" id="IPR039859">
    <property type="entry name" value="PFA4/ZDH16/20/ERF2-like"/>
</dbReference>
<proteinExistence type="inferred from homology"/>
<feature type="transmembrane region" description="Helical" evidence="8">
    <location>
        <begin position="42"/>
        <end position="61"/>
    </location>
</feature>
<keyword evidence="6 8" id="KW-0472">Membrane</keyword>
<gene>
    <name evidence="10" type="ORF">P3X46_025360</name>
</gene>
<evidence type="ECO:0000256" key="6">
    <source>
        <dbReference type="ARBA" id="ARBA00023136"/>
    </source>
</evidence>
<comment type="subcellular location">
    <subcellularLocation>
        <location evidence="1">Endomembrane system</location>
        <topology evidence="1">Multi-pass membrane protein</topology>
    </subcellularLocation>
</comment>
<evidence type="ECO:0000256" key="8">
    <source>
        <dbReference type="RuleBase" id="RU079119"/>
    </source>
</evidence>
<feature type="transmembrane region" description="Helical" evidence="8">
    <location>
        <begin position="6"/>
        <end position="30"/>
    </location>
</feature>
<sequence length="209" mass="24353">MKCQRFLSIPVFSVFLLMGFIYYYTLFIFIEDWVGLQSSAGTLNALIFTWMASLCVFSFFVCVLTDPGHVSSSFVPDIEGNDAPDQESQNNDHHCLWINNCVGYWNYKAFFILVLYATVASFHSLVIIICSAFQENWDFHIYLITHNVTSTEVDLTFYSNWVAMRNFRVGLQFSSIKNIFKIQWRNYITKRLRWLCVVINKHNGGCYST</sequence>
<comment type="similarity">
    <text evidence="2 8">Belongs to the DHHC palmitoyltransferase family.</text>
</comment>
<dbReference type="InterPro" id="IPR001594">
    <property type="entry name" value="Palmitoyltrfase_DHHC"/>
</dbReference>
<evidence type="ECO:0000256" key="5">
    <source>
        <dbReference type="ARBA" id="ARBA00022989"/>
    </source>
</evidence>
<dbReference type="Proteomes" id="UP001174677">
    <property type="component" value="Chromosome 14"/>
</dbReference>
<keyword evidence="3 8" id="KW-0808">Transferase</keyword>
<evidence type="ECO:0000256" key="4">
    <source>
        <dbReference type="ARBA" id="ARBA00022692"/>
    </source>
</evidence>
<evidence type="ECO:0000256" key="2">
    <source>
        <dbReference type="ARBA" id="ARBA00008574"/>
    </source>
</evidence>
<feature type="domain" description="Palmitoyltransferase DHHC" evidence="9">
    <location>
        <begin position="91"/>
        <end position="156"/>
    </location>
</feature>
<protein>
    <recommendedName>
        <fullName evidence="8">S-acyltransferase</fullName>
        <ecNumber evidence="8">2.3.1.225</ecNumber>
    </recommendedName>
    <alternativeName>
        <fullName evidence="8">Palmitoyltransferase</fullName>
    </alternativeName>
</protein>
<comment type="domain">
    <text evidence="8">The DHHC domain is required for palmitoyltransferase activity.</text>
</comment>
<dbReference type="Pfam" id="PF01529">
    <property type="entry name" value="DHHC"/>
    <property type="match status" value="1"/>
</dbReference>
<reference evidence="10" key="1">
    <citation type="journal article" date="2023" name="Plant Biotechnol. J.">
        <title>Chromosome-level wild Hevea brasiliensis genome provides new tools for genomic-assisted breeding and valuable loci to elevate rubber yield.</title>
        <authorList>
            <person name="Cheng H."/>
            <person name="Song X."/>
            <person name="Hu Y."/>
            <person name="Wu T."/>
            <person name="Yang Q."/>
            <person name="An Z."/>
            <person name="Feng S."/>
            <person name="Deng Z."/>
            <person name="Wu W."/>
            <person name="Zeng X."/>
            <person name="Tu M."/>
            <person name="Wang X."/>
            <person name="Huang H."/>
        </authorList>
    </citation>
    <scope>NUCLEOTIDE SEQUENCE</scope>
    <source>
        <strain evidence="10">MT/VB/25A 57/8</strain>
    </source>
</reference>
<feature type="transmembrane region" description="Helical" evidence="8">
    <location>
        <begin position="109"/>
        <end position="133"/>
    </location>
</feature>